<accession>A0A2T7NVM5</accession>
<protein>
    <recommendedName>
        <fullName evidence="4">Tc1-like transposase DDE domain-containing protein</fullName>
    </recommendedName>
</protein>
<dbReference type="EMBL" id="PZQS01000009">
    <property type="protein sequence ID" value="PVD25215.1"/>
    <property type="molecule type" value="Genomic_DNA"/>
</dbReference>
<evidence type="ECO:0000256" key="1">
    <source>
        <dbReference type="SAM" id="MobiDB-lite"/>
    </source>
</evidence>
<organism evidence="2 3">
    <name type="scientific">Pomacea canaliculata</name>
    <name type="common">Golden apple snail</name>
    <dbReference type="NCBI Taxonomy" id="400727"/>
    <lineage>
        <taxon>Eukaryota</taxon>
        <taxon>Metazoa</taxon>
        <taxon>Spiralia</taxon>
        <taxon>Lophotrochozoa</taxon>
        <taxon>Mollusca</taxon>
        <taxon>Gastropoda</taxon>
        <taxon>Caenogastropoda</taxon>
        <taxon>Architaenioglossa</taxon>
        <taxon>Ampullarioidea</taxon>
        <taxon>Ampullariidae</taxon>
        <taxon>Pomacea</taxon>
    </lineage>
</organism>
<dbReference type="InterPro" id="IPR036397">
    <property type="entry name" value="RNaseH_sf"/>
</dbReference>
<dbReference type="InterPro" id="IPR052709">
    <property type="entry name" value="Transposase-MT_Hybrid"/>
</dbReference>
<name>A0A2T7NVM5_POMCA</name>
<dbReference type="Proteomes" id="UP000245119">
    <property type="component" value="Linkage Group LG9"/>
</dbReference>
<proteinExistence type="predicted"/>
<dbReference type="PANTHER" id="PTHR46060:SF3">
    <property type="entry name" value="PROTEIN GVQW3"/>
    <property type="match status" value="1"/>
</dbReference>
<evidence type="ECO:0008006" key="4">
    <source>
        <dbReference type="Google" id="ProtNLM"/>
    </source>
</evidence>
<dbReference type="PANTHER" id="PTHR46060">
    <property type="entry name" value="MARINER MOS1 TRANSPOSASE-LIKE PROTEIN"/>
    <property type="match status" value="1"/>
</dbReference>
<dbReference type="GO" id="GO:0003676">
    <property type="term" value="F:nucleic acid binding"/>
    <property type="evidence" value="ECO:0007669"/>
    <property type="project" value="InterPro"/>
</dbReference>
<keyword evidence="3" id="KW-1185">Reference proteome</keyword>
<sequence length="166" mass="18080">MGKGILAARASRTADVINHVGRARALLHGNVNNTEAGTFLAPLAVSRVCDVGVNPVSAPPPPSARGTVLLLDNAHPQTAAHTVEAFQKLKIKVLAQPLYTPDLGPSDYHLLEPLMEAVNDRQLTWNGELKEEVHMWVTEKNKRLMGRLDHNEPPSSSPDPVLQRPK</sequence>
<dbReference type="Gene3D" id="3.30.420.10">
    <property type="entry name" value="Ribonuclease H-like superfamily/Ribonuclease H"/>
    <property type="match status" value="1"/>
</dbReference>
<evidence type="ECO:0000313" key="2">
    <source>
        <dbReference type="EMBL" id="PVD25215.1"/>
    </source>
</evidence>
<comment type="caution">
    <text evidence="2">The sequence shown here is derived from an EMBL/GenBank/DDBJ whole genome shotgun (WGS) entry which is preliminary data.</text>
</comment>
<evidence type="ECO:0000313" key="3">
    <source>
        <dbReference type="Proteomes" id="UP000245119"/>
    </source>
</evidence>
<dbReference type="AlphaFoldDB" id="A0A2T7NVM5"/>
<feature type="region of interest" description="Disordered" evidence="1">
    <location>
        <begin position="144"/>
        <end position="166"/>
    </location>
</feature>
<reference evidence="2 3" key="1">
    <citation type="submission" date="2018-04" db="EMBL/GenBank/DDBJ databases">
        <title>The genome of golden apple snail Pomacea canaliculata provides insight into stress tolerance and invasive adaptation.</title>
        <authorList>
            <person name="Liu C."/>
            <person name="Liu B."/>
            <person name="Ren Y."/>
            <person name="Zhang Y."/>
            <person name="Wang H."/>
            <person name="Li S."/>
            <person name="Jiang F."/>
            <person name="Yin L."/>
            <person name="Zhang G."/>
            <person name="Qian W."/>
            <person name="Fan W."/>
        </authorList>
    </citation>
    <scope>NUCLEOTIDE SEQUENCE [LARGE SCALE GENOMIC DNA]</scope>
    <source>
        <strain evidence="2">SZHN2017</strain>
        <tissue evidence="2">Muscle</tissue>
    </source>
</reference>
<gene>
    <name evidence="2" type="ORF">C0Q70_15713</name>
</gene>
<dbReference type="STRING" id="400727.A0A2T7NVM5"/>